<evidence type="ECO:0000256" key="18">
    <source>
        <dbReference type="SAM" id="SignalP"/>
    </source>
</evidence>
<dbReference type="EnsemblMetazoa" id="AQUA005056-RA">
    <property type="protein sequence ID" value="AQUA005056-PA"/>
    <property type="gene ID" value="AQUA005056"/>
</dbReference>
<comment type="cofactor">
    <cofactor evidence="1">
        <name>Zn(2+)</name>
        <dbReference type="ChEBI" id="CHEBI:29105"/>
    </cofactor>
</comment>
<dbReference type="PANTHER" id="PTHR11705:SF140">
    <property type="entry name" value="FI02848P-RELATED"/>
    <property type="match status" value="1"/>
</dbReference>
<keyword evidence="12" id="KW-0843">Virulence</keyword>
<sequence>MRFPVLVAVSLAVIGGTAGRQSYSGYKLYSVEQNSQQQVNFLRELQQSAQDLDFWQLDRLVGSEARVLVPPAQLDYFRQLLKAQKLRHRELIHDFERVQDDHLYGTKRVTPSQGLPLNKYLRYNEMIDYINTLAKKYSSFVSVAEIGKSYEGRPIPAVTIQSPSLYKSHPNSSKPVVFVDAGIHAREWAAPAMAMYLISELVENAAQHQDLLAGLTWTIVPIANPDGYEYSHERERLWRKTRRPAGRNCVGVDGNRNYDFHWAEVGASNQPCSDTYHGEQSFSEPETRAIRDELLRLKGRCKFYLSLHTYGQYLLYPWGWTSELPEDWQKVDAVARAGARAIEQATGSTYTVGSSTNVLYAAAGGSDDYAYAVADVPISMTMELPGGGSQGFNPPPTRIEEIVKETFVGVRAMALESHNMSFDSSKLFQTYQSHRDIKQYLDTLLQQHSSKIEVFSRAESYEGREILTVRICHDVREQKRPNRWCILIDAGIHAREWITVSVALFIVRQLIEKDEISAKSFRSFEWIILPLLNPDGYEYSREHNKMWRKTRRPLGPRHRRSCVGVDCNRNFNVAWTIGSTRFCSLLYRGERPFSERETKNVRDLFRKLRPACKFYLSLHSYAKAILYPRAYTSHRDIKQYLDTLLQQHSSKIEVFSRAESYEGREILTVRICHDVREQKRPNRWCILIDAGIHAREWITVSVALFIVRQLIEKDEISAKSFRSFEWIILPLLNPDGYEYSREHNKMWRKTRRPLGPRHRRSCVGVDCNRNFNVAWTIGSTRFCSLLYRGERPFSERETKNVRDLFRKLRPACKFYLSLHSYAKAILYPRAYTRTLPRNWQMQHTIAEAGVEAMKKATGVRYRCGSASTVLNRPVGGSSIDYAHDIEKVPVALVMEVASKGFHPPEANIERICEESWIGIGAMVNCLASSFRSVLKGSGTLHLR</sequence>
<dbReference type="InterPro" id="IPR000834">
    <property type="entry name" value="Peptidase_M14"/>
</dbReference>
<dbReference type="PANTHER" id="PTHR11705">
    <property type="entry name" value="PROTEASE FAMILY M14 CARBOXYPEPTIDASE A,B"/>
    <property type="match status" value="1"/>
</dbReference>
<keyword evidence="9 18" id="KW-0732">Signal</keyword>
<dbReference type="GO" id="GO:0005615">
    <property type="term" value="C:extracellular space"/>
    <property type="evidence" value="ECO:0007669"/>
    <property type="project" value="TreeGrafter"/>
</dbReference>
<protein>
    <recommendedName>
        <fullName evidence="19">Peptidase M14 domain-containing protein</fullName>
    </recommendedName>
</protein>
<evidence type="ECO:0000256" key="14">
    <source>
        <dbReference type="ARBA" id="ARBA00023145"/>
    </source>
</evidence>
<dbReference type="GO" id="GO:0006508">
    <property type="term" value="P:proteolysis"/>
    <property type="evidence" value="ECO:0007669"/>
    <property type="project" value="UniProtKB-KW"/>
</dbReference>
<feature type="active site" description="Proton donor/acceptor" evidence="17">
    <location>
        <position position="383"/>
    </location>
</feature>
<keyword evidence="7" id="KW-0645">Protease</keyword>
<name>A0A182X5H0_ANOQN</name>
<dbReference type="CDD" id="cd03860">
    <property type="entry name" value="M14_CP_A-B_like"/>
    <property type="match status" value="1"/>
</dbReference>
<evidence type="ECO:0000256" key="10">
    <source>
        <dbReference type="ARBA" id="ARBA00022801"/>
    </source>
</evidence>
<feature type="domain" description="Peptidase M14" evidence="19">
    <location>
        <begin position="630"/>
        <end position="926"/>
    </location>
</feature>
<feature type="domain" description="Peptidase M14" evidence="19">
    <location>
        <begin position="430"/>
        <end position="634"/>
    </location>
</feature>
<evidence type="ECO:0000256" key="8">
    <source>
        <dbReference type="ARBA" id="ARBA00022723"/>
    </source>
</evidence>
<comment type="subcellular location">
    <subcellularLocation>
        <location evidence="3">Secreted</location>
    </subcellularLocation>
</comment>
<keyword evidence="11" id="KW-0862">Zinc</keyword>
<dbReference type="FunFam" id="3.40.630.10:FF:000165">
    <property type="entry name" value="Glucan 1,4-alpha-glucosidase, putative"/>
    <property type="match status" value="1"/>
</dbReference>
<dbReference type="InterPro" id="IPR003146">
    <property type="entry name" value="M14A_act_pep"/>
</dbReference>
<evidence type="ECO:0000313" key="20">
    <source>
        <dbReference type="EnsemblMetazoa" id="AQUA005056-PA"/>
    </source>
</evidence>
<evidence type="ECO:0000256" key="6">
    <source>
        <dbReference type="ARBA" id="ARBA00022645"/>
    </source>
</evidence>
<dbReference type="SMART" id="SM00631">
    <property type="entry name" value="Zn_pept"/>
    <property type="match status" value="3"/>
</dbReference>
<dbReference type="Pfam" id="PF02244">
    <property type="entry name" value="Propep_M14"/>
    <property type="match status" value="1"/>
</dbReference>
<dbReference type="SUPFAM" id="SSF53187">
    <property type="entry name" value="Zn-dependent exopeptidases"/>
    <property type="match status" value="3"/>
</dbReference>
<comment type="caution">
    <text evidence="17">Lacks conserved residue(s) required for the propagation of feature annotation.</text>
</comment>
<keyword evidence="15" id="KW-1015">Disulfide bond</keyword>
<evidence type="ECO:0000256" key="5">
    <source>
        <dbReference type="ARBA" id="ARBA00022525"/>
    </source>
</evidence>
<evidence type="ECO:0000259" key="19">
    <source>
        <dbReference type="PROSITE" id="PS52035"/>
    </source>
</evidence>
<keyword evidence="14" id="KW-0865">Zymogen</keyword>
<keyword evidence="5" id="KW-0964">Secreted</keyword>
<reference evidence="20" key="1">
    <citation type="submission" date="2020-05" db="UniProtKB">
        <authorList>
            <consortium name="EnsemblMetazoa"/>
        </authorList>
    </citation>
    <scope>IDENTIFICATION</scope>
    <source>
        <strain evidence="20">SANGQUA</strain>
    </source>
</reference>
<dbReference type="GO" id="GO:0004181">
    <property type="term" value="F:metallocarboxypeptidase activity"/>
    <property type="evidence" value="ECO:0007669"/>
    <property type="project" value="InterPro"/>
</dbReference>
<feature type="domain" description="Peptidase M14" evidence="19">
    <location>
        <begin position="119"/>
        <end position="417"/>
    </location>
</feature>
<evidence type="ECO:0000256" key="17">
    <source>
        <dbReference type="PROSITE-ProRule" id="PRU01379"/>
    </source>
</evidence>
<dbReference type="Gene3D" id="3.40.630.10">
    <property type="entry name" value="Zn peptidases"/>
    <property type="match status" value="3"/>
</dbReference>
<evidence type="ECO:0000256" key="11">
    <source>
        <dbReference type="ARBA" id="ARBA00022833"/>
    </source>
</evidence>
<evidence type="ECO:0000256" key="15">
    <source>
        <dbReference type="ARBA" id="ARBA00023157"/>
    </source>
</evidence>
<dbReference type="GO" id="GO:0008270">
    <property type="term" value="F:zinc ion binding"/>
    <property type="evidence" value="ECO:0007669"/>
    <property type="project" value="InterPro"/>
</dbReference>
<dbReference type="PROSITE" id="PS52035">
    <property type="entry name" value="PEPTIDASE_M14"/>
    <property type="match status" value="3"/>
</dbReference>
<organism evidence="20 21">
    <name type="scientific">Anopheles quadriannulatus</name>
    <name type="common">Mosquito</name>
    <dbReference type="NCBI Taxonomy" id="34691"/>
    <lineage>
        <taxon>Eukaryota</taxon>
        <taxon>Metazoa</taxon>
        <taxon>Ecdysozoa</taxon>
        <taxon>Arthropoda</taxon>
        <taxon>Hexapoda</taxon>
        <taxon>Insecta</taxon>
        <taxon>Pterygota</taxon>
        <taxon>Neoptera</taxon>
        <taxon>Endopterygota</taxon>
        <taxon>Diptera</taxon>
        <taxon>Nematocera</taxon>
        <taxon>Culicoidea</taxon>
        <taxon>Culicidae</taxon>
        <taxon>Anophelinae</taxon>
        <taxon>Anopheles</taxon>
    </lineage>
</organism>
<keyword evidence="13" id="KW-0482">Metalloprotease</keyword>
<comment type="function">
    <text evidence="16">Involved in the digestion of the blood meal.</text>
</comment>
<evidence type="ECO:0000256" key="9">
    <source>
        <dbReference type="ARBA" id="ARBA00022729"/>
    </source>
</evidence>
<evidence type="ECO:0000256" key="3">
    <source>
        <dbReference type="ARBA" id="ARBA00004613"/>
    </source>
</evidence>
<keyword evidence="8" id="KW-0479">Metal-binding</keyword>
<dbReference type="Proteomes" id="UP000076407">
    <property type="component" value="Unassembled WGS sequence"/>
</dbReference>
<dbReference type="Gene3D" id="3.30.70.340">
    <property type="entry name" value="Metallocarboxypeptidase-like"/>
    <property type="match status" value="1"/>
</dbReference>
<comment type="similarity">
    <text evidence="4 17">Belongs to the peptidase M14 family.</text>
</comment>
<evidence type="ECO:0000256" key="12">
    <source>
        <dbReference type="ARBA" id="ARBA00023026"/>
    </source>
</evidence>
<keyword evidence="6" id="KW-0121">Carboxypeptidase</keyword>
<accession>A0A182X5H0</accession>
<dbReference type="SUPFAM" id="SSF54897">
    <property type="entry name" value="Protease propeptides/inhibitors"/>
    <property type="match status" value="1"/>
</dbReference>
<feature type="active site" description="Proton donor/acceptor" evidence="17">
    <location>
        <position position="895"/>
    </location>
</feature>
<dbReference type="PRINTS" id="PR00765">
    <property type="entry name" value="CRBOXYPTASEA"/>
</dbReference>
<dbReference type="InterPro" id="IPR036990">
    <property type="entry name" value="M14A-like_propep"/>
</dbReference>
<dbReference type="Pfam" id="PF00246">
    <property type="entry name" value="Peptidase_M14"/>
    <property type="match status" value="3"/>
</dbReference>
<feature type="signal peptide" evidence="18">
    <location>
        <begin position="1"/>
        <end position="19"/>
    </location>
</feature>
<evidence type="ECO:0000256" key="4">
    <source>
        <dbReference type="ARBA" id="ARBA00005988"/>
    </source>
</evidence>
<keyword evidence="21" id="KW-1185">Reference proteome</keyword>
<evidence type="ECO:0000256" key="7">
    <source>
        <dbReference type="ARBA" id="ARBA00022670"/>
    </source>
</evidence>
<dbReference type="FunFam" id="3.40.630.10:FF:000040">
    <property type="entry name" value="zinc carboxypeptidase"/>
    <property type="match status" value="1"/>
</dbReference>
<evidence type="ECO:0000256" key="13">
    <source>
        <dbReference type="ARBA" id="ARBA00023049"/>
    </source>
</evidence>
<evidence type="ECO:0000256" key="16">
    <source>
        <dbReference type="ARBA" id="ARBA00057299"/>
    </source>
</evidence>
<evidence type="ECO:0000256" key="1">
    <source>
        <dbReference type="ARBA" id="ARBA00001947"/>
    </source>
</evidence>
<feature type="chain" id="PRO_5008142406" description="Peptidase M14 domain-containing protein" evidence="18">
    <location>
        <begin position="20"/>
        <end position="943"/>
    </location>
</feature>
<comment type="function">
    <text evidence="2">Extracellular metalloprotease that contributes to pathogenicity.</text>
</comment>
<keyword evidence="10" id="KW-0378">Hydrolase</keyword>
<evidence type="ECO:0000256" key="2">
    <source>
        <dbReference type="ARBA" id="ARBA00003091"/>
    </source>
</evidence>
<dbReference type="VEuPathDB" id="VectorBase:AQUA005056"/>
<dbReference type="AlphaFoldDB" id="A0A182X5H0"/>
<proteinExistence type="inferred from homology"/>
<dbReference type="FunFam" id="3.40.630.10:FF:000084">
    <property type="entry name" value="Carboxypeptidase B2"/>
    <property type="match status" value="1"/>
</dbReference>
<evidence type="ECO:0000313" key="21">
    <source>
        <dbReference type="Proteomes" id="UP000076407"/>
    </source>
</evidence>